<comment type="caution">
    <text evidence="1">The sequence shown here is derived from an EMBL/GenBank/DDBJ whole genome shotgun (WGS) entry which is preliminary data.</text>
</comment>
<dbReference type="EMBL" id="JARMAB010000004">
    <property type="protein sequence ID" value="MED1201938.1"/>
    <property type="molecule type" value="Genomic_DNA"/>
</dbReference>
<dbReference type="RefSeq" id="WP_066264479.1">
    <property type="nucleotide sequence ID" value="NZ_JARMAB010000004.1"/>
</dbReference>
<dbReference type="Proteomes" id="UP001341444">
    <property type="component" value="Unassembled WGS sequence"/>
</dbReference>
<reference evidence="1 2" key="1">
    <citation type="submission" date="2023-03" db="EMBL/GenBank/DDBJ databases">
        <title>Bacillus Genome Sequencing.</title>
        <authorList>
            <person name="Dunlap C."/>
        </authorList>
    </citation>
    <scope>NUCLEOTIDE SEQUENCE [LARGE SCALE GENOMIC DNA]</scope>
    <source>
        <strain evidence="1 2">B-23453</strain>
    </source>
</reference>
<sequence>MPGTPNIKKFYQNQPSTTAQTIYTAPSNTQNQPTPYATAVIKEIMAVNTSGSPATITLGVNGVAAANQILPTKTVNPNDSIVITQLNTALSANDTLQALQGTSGAITLVVSGVEVQ</sequence>
<proteinExistence type="predicted"/>
<gene>
    <name evidence="1" type="ORF">P4T90_02405</name>
</gene>
<protein>
    <submittedName>
        <fullName evidence="1">Uncharacterized protein</fullName>
    </submittedName>
</protein>
<keyword evidence="2" id="KW-1185">Reference proteome</keyword>
<name>A0ABU6MB83_9BACI</name>
<evidence type="ECO:0000313" key="2">
    <source>
        <dbReference type="Proteomes" id="UP001341444"/>
    </source>
</evidence>
<evidence type="ECO:0000313" key="1">
    <source>
        <dbReference type="EMBL" id="MED1201938.1"/>
    </source>
</evidence>
<accession>A0ABU6MB83</accession>
<organism evidence="1 2">
    <name type="scientific">Heyndrickxia acidicola</name>
    <dbReference type="NCBI Taxonomy" id="209389"/>
    <lineage>
        <taxon>Bacteria</taxon>
        <taxon>Bacillati</taxon>
        <taxon>Bacillota</taxon>
        <taxon>Bacilli</taxon>
        <taxon>Bacillales</taxon>
        <taxon>Bacillaceae</taxon>
        <taxon>Heyndrickxia</taxon>
    </lineage>
</organism>